<evidence type="ECO:0000313" key="2">
    <source>
        <dbReference type="EMBL" id="KAG9242871.1"/>
    </source>
</evidence>
<proteinExistence type="predicted"/>
<protein>
    <recommendedName>
        <fullName evidence="1">T6SS Phospholipase effector Tle1-like catalytic domain-containing protein</fullName>
    </recommendedName>
</protein>
<reference evidence="2" key="1">
    <citation type="journal article" date="2021" name="IMA Fungus">
        <title>Genomic characterization of three marine fungi, including Emericellopsis atlantica sp. nov. with signatures of a generalist lifestyle and marine biomass degradation.</title>
        <authorList>
            <person name="Hagestad O.C."/>
            <person name="Hou L."/>
            <person name="Andersen J.H."/>
            <person name="Hansen E.H."/>
            <person name="Altermark B."/>
            <person name="Li C."/>
            <person name="Kuhnert E."/>
            <person name="Cox R.J."/>
            <person name="Crous P.W."/>
            <person name="Spatafora J.W."/>
            <person name="Lail K."/>
            <person name="Amirebrahimi M."/>
            <person name="Lipzen A."/>
            <person name="Pangilinan J."/>
            <person name="Andreopoulos W."/>
            <person name="Hayes R.D."/>
            <person name="Ng V."/>
            <person name="Grigoriev I.V."/>
            <person name="Jackson S.A."/>
            <person name="Sutton T.D.S."/>
            <person name="Dobson A.D.W."/>
            <person name="Rama T."/>
        </authorList>
    </citation>
    <scope>NUCLEOTIDE SEQUENCE</scope>
    <source>
        <strain evidence="2">TRa3180A</strain>
    </source>
</reference>
<evidence type="ECO:0000259" key="1">
    <source>
        <dbReference type="Pfam" id="PF09994"/>
    </source>
</evidence>
<sequence>MATTQQSFVLCFGGTGNKFQGTAGDSSTGIGTYTTGKTLSSNGIVSRFSSWCHEAKHSAIGTILDEHIMAGYLFLMRYYQDGDDIYNFGFSRGAHIPRFLSELLDHVGLLSAGNKESIRFRRKKIFRFMESFCETFARPVRSIRFLGLFDTVISVSKVTARNICHVVSIDERWPKFRQDLISQKKEHCKIAEVCFPGCHAGIGGGWEPDEENFSLKHVPLVWVVCDAEKAGLVFNENKICDLEHYYEEAGAQKEEGKNFNVGETRGNFAPVTSMPIMEFLPFRRMDLRPDGSWKAI</sequence>
<keyword evidence="3" id="KW-1185">Reference proteome</keyword>
<comment type="caution">
    <text evidence="2">The sequence shown here is derived from an EMBL/GenBank/DDBJ whole genome shotgun (WGS) entry which is preliminary data.</text>
</comment>
<accession>A0A9P7Z030</accession>
<dbReference type="PANTHER" id="PTHR33840:SF2">
    <property type="entry name" value="TLE1 PHOSPHOLIPASE DOMAIN-CONTAINING PROTEIN"/>
    <property type="match status" value="1"/>
</dbReference>
<dbReference type="Proteomes" id="UP000887226">
    <property type="component" value="Unassembled WGS sequence"/>
</dbReference>
<dbReference type="AlphaFoldDB" id="A0A9P7Z030"/>
<gene>
    <name evidence="2" type="ORF">BJ878DRAFT_535607</name>
</gene>
<dbReference type="InterPro" id="IPR018712">
    <property type="entry name" value="Tle1-like_cat"/>
</dbReference>
<dbReference type="Pfam" id="PF09994">
    <property type="entry name" value="T6SS_Tle1-like_cat"/>
    <property type="match status" value="1"/>
</dbReference>
<name>A0A9P7Z030_9HELO</name>
<organism evidence="2 3">
    <name type="scientific">Calycina marina</name>
    <dbReference type="NCBI Taxonomy" id="1763456"/>
    <lineage>
        <taxon>Eukaryota</taxon>
        <taxon>Fungi</taxon>
        <taxon>Dikarya</taxon>
        <taxon>Ascomycota</taxon>
        <taxon>Pezizomycotina</taxon>
        <taxon>Leotiomycetes</taxon>
        <taxon>Helotiales</taxon>
        <taxon>Pezizellaceae</taxon>
        <taxon>Calycina</taxon>
    </lineage>
</organism>
<feature type="domain" description="T6SS Phospholipase effector Tle1-like catalytic" evidence="1">
    <location>
        <begin position="29"/>
        <end position="224"/>
    </location>
</feature>
<dbReference type="PANTHER" id="PTHR33840">
    <property type="match status" value="1"/>
</dbReference>
<dbReference type="OrthoDB" id="3162439at2759"/>
<dbReference type="EMBL" id="MU254027">
    <property type="protein sequence ID" value="KAG9242871.1"/>
    <property type="molecule type" value="Genomic_DNA"/>
</dbReference>
<evidence type="ECO:0000313" key="3">
    <source>
        <dbReference type="Proteomes" id="UP000887226"/>
    </source>
</evidence>